<dbReference type="EMBL" id="CP020660">
    <property type="protein sequence ID" value="ATF09467.1"/>
    <property type="molecule type" value="Genomic_DNA"/>
</dbReference>
<keyword evidence="3" id="KW-1185">Reference proteome</keyword>
<dbReference type="PANTHER" id="PTHR34631">
    <property type="match status" value="1"/>
</dbReference>
<proteinExistence type="predicted"/>
<evidence type="ECO:0000259" key="1">
    <source>
        <dbReference type="Pfam" id="PF13737"/>
    </source>
</evidence>
<organism evidence="2 3">
    <name type="scientific">Candidatus Enterovibrio altilux</name>
    <dbReference type="NCBI Taxonomy" id="1927128"/>
    <lineage>
        <taxon>Bacteria</taxon>
        <taxon>Pseudomonadati</taxon>
        <taxon>Pseudomonadota</taxon>
        <taxon>Gammaproteobacteria</taxon>
        <taxon>Vibrionales</taxon>
        <taxon>Vibrionaceae</taxon>
        <taxon>Enterovibrio</taxon>
    </lineage>
</organism>
<dbReference type="Proteomes" id="UP000218160">
    <property type="component" value="Chromosome 1"/>
</dbReference>
<evidence type="ECO:0000313" key="2">
    <source>
        <dbReference type="EMBL" id="ATF09467.1"/>
    </source>
</evidence>
<dbReference type="AlphaFoldDB" id="A0A291B909"/>
<protein>
    <submittedName>
        <fullName evidence="2">Mobile element protein</fullName>
    </submittedName>
</protein>
<evidence type="ECO:0000313" key="3">
    <source>
        <dbReference type="Proteomes" id="UP000218160"/>
    </source>
</evidence>
<dbReference type="InterPro" id="IPR025668">
    <property type="entry name" value="Tnp_DDE_dom"/>
</dbReference>
<dbReference type="KEGG" id="elux:BTN50_0963"/>
<dbReference type="Pfam" id="PF13737">
    <property type="entry name" value="DDE_Tnp_1_5"/>
    <property type="match status" value="1"/>
</dbReference>
<reference evidence="3" key="1">
    <citation type="submission" date="2017-04" db="EMBL/GenBank/DDBJ databases">
        <title>Genome evolution of the luminous symbionts of deep sea anglerfish.</title>
        <authorList>
            <person name="Hendry T.A."/>
        </authorList>
    </citation>
    <scope>NUCLEOTIDE SEQUENCE [LARGE SCALE GENOMIC DNA]</scope>
</reference>
<name>A0A291B909_9GAMM</name>
<gene>
    <name evidence="2" type="ORF">BTN50_0963</name>
</gene>
<dbReference type="InterPro" id="IPR053172">
    <property type="entry name" value="Tn903_transposase"/>
</dbReference>
<feature type="domain" description="Transposase DDE" evidence="1">
    <location>
        <begin position="41"/>
        <end position="118"/>
    </location>
</feature>
<sequence>MSKLDSTAPSVTFDALHSAAMISCVLISTAKYKLELDSPLSMKAIMTALMVKCVFSTLLKSLQKFIHSVFKLAQMLLLCPNYSCISKLGKTVNVTNKTKNKENIQRLALAFTWLKVYSEEELKVTKHRADRKRRVWQKLHLAVDINAHEIITAELSAPSMTDGEILLSLLKQTGRGINEISADCAYDTKQYYKTVRIKRTVPLILIPPKKRITFWERNHPHN</sequence>
<dbReference type="PANTHER" id="PTHR34631:SF3">
    <property type="entry name" value="ISSOD12 TRANSPOSASE TNPA_ISSOD12"/>
    <property type="match status" value="1"/>
</dbReference>
<accession>A0A291B909</accession>